<reference evidence="1 2" key="1">
    <citation type="journal article" date="2012" name="Stand. Genomic Sci.">
        <title>Genome sequence of the halotolerant bacterium Corynebacterium halotolerans type strain YIM 70093(T) (= DSM 44683(T)).</title>
        <authorList>
            <person name="Ruckert C."/>
            <person name="Albersmeier A."/>
            <person name="Al-Dilaimi A."/>
            <person name="Niehaus K."/>
            <person name="Szczepanowski R."/>
            <person name="Kalinowski J."/>
        </authorList>
    </citation>
    <scope>NUCLEOTIDE SEQUENCE [LARGE SCALE GENOMIC DNA]</scope>
    <source>
        <strain evidence="1">YIM 70093</strain>
    </source>
</reference>
<dbReference type="RefSeq" id="WP_015399791.1">
    <property type="nucleotide sequence ID" value="NC_020302.1"/>
</dbReference>
<dbReference type="OrthoDB" id="4856867at2"/>
<dbReference type="Proteomes" id="UP000011723">
    <property type="component" value="Chromosome"/>
</dbReference>
<gene>
    <name evidence="1" type="ORF">A605_01765</name>
</gene>
<evidence type="ECO:0000313" key="2">
    <source>
        <dbReference type="Proteomes" id="UP000011723"/>
    </source>
</evidence>
<dbReference type="PATRIC" id="fig|1121362.3.peg.348"/>
<sequence length="196" mass="21542">MTNKRNRTRTIVIQSAHGLEVGRFVHARRRSRKDRTKETYELIDDALDLGLVSGDVVSCEVSGQGGRYMTGVESLRNGTLGTLSAAGSFCHQHLDEVLEQTIGDWKATGCEVVRPHDSGWLSGFWPASIPVADADMTVARSAAEFGLDGFISALPQRLGYIEFRVDPSPRDAMIDPVLRALRERQGRDRDTGRSAA</sequence>
<name>M1NPC6_9CORY</name>
<evidence type="ECO:0000313" key="1">
    <source>
        <dbReference type="EMBL" id="AGF71367.1"/>
    </source>
</evidence>
<organism evidence="1 2">
    <name type="scientific">Corynebacterium halotolerans YIM 70093 = DSM 44683</name>
    <dbReference type="NCBI Taxonomy" id="1121362"/>
    <lineage>
        <taxon>Bacteria</taxon>
        <taxon>Bacillati</taxon>
        <taxon>Actinomycetota</taxon>
        <taxon>Actinomycetes</taxon>
        <taxon>Mycobacteriales</taxon>
        <taxon>Corynebacteriaceae</taxon>
        <taxon>Corynebacterium</taxon>
    </lineage>
</organism>
<accession>M1NPC6</accession>
<keyword evidence="2" id="KW-1185">Reference proteome</keyword>
<dbReference type="HOGENOM" id="CLU_1388220_0_0_11"/>
<protein>
    <submittedName>
        <fullName evidence="1">Uncharacterized protein</fullName>
    </submittedName>
</protein>
<dbReference type="EMBL" id="CP003697">
    <property type="protein sequence ID" value="AGF71367.1"/>
    <property type="molecule type" value="Genomic_DNA"/>
</dbReference>
<dbReference type="AlphaFoldDB" id="M1NPC6"/>
<proteinExistence type="predicted"/>
<dbReference type="KEGG" id="chn:A605_01765"/>